<name>A0A851GQ73_9BACT</name>
<proteinExistence type="predicted"/>
<evidence type="ECO:0000256" key="3">
    <source>
        <dbReference type="SAM" id="Phobius"/>
    </source>
</evidence>
<accession>A0A851GQ73</accession>
<evidence type="ECO:0000256" key="1">
    <source>
        <dbReference type="SAM" id="Coils"/>
    </source>
</evidence>
<organism evidence="4 5">
    <name type="scientific">Oceaniferula marina</name>
    <dbReference type="NCBI Taxonomy" id="2748318"/>
    <lineage>
        <taxon>Bacteria</taxon>
        <taxon>Pseudomonadati</taxon>
        <taxon>Verrucomicrobiota</taxon>
        <taxon>Verrucomicrobiia</taxon>
        <taxon>Verrucomicrobiales</taxon>
        <taxon>Verrucomicrobiaceae</taxon>
        <taxon>Oceaniferula</taxon>
    </lineage>
</organism>
<feature type="coiled-coil region" evidence="1">
    <location>
        <begin position="222"/>
        <end position="249"/>
    </location>
</feature>
<evidence type="ECO:0000313" key="5">
    <source>
        <dbReference type="Proteomes" id="UP000557872"/>
    </source>
</evidence>
<keyword evidence="3" id="KW-1133">Transmembrane helix</keyword>
<gene>
    <name evidence="4" type="ORF">HW115_16705</name>
</gene>
<keyword evidence="5" id="KW-1185">Reference proteome</keyword>
<protein>
    <submittedName>
        <fullName evidence="4">Uncharacterized protein</fullName>
    </submittedName>
</protein>
<sequence>MAAEETWRRIAKHTSRKVNRAWWLQSLATPLMACSLVLSCAILILRTLPNSPAPIHLGTISLAILTLVTVMCWLIARRRFESPADSMIRLEAAMHLKNALTAAEHGVSPWPAPPAQIHDGIQWHWKRLLTPLVGSTLLVACGFLIPIQAKTDKQQIIQEPAAWNELNSSLNRLDREQLADEDYLDEMRKKLEQLRQENPDSWFSHSSLEATDNLTQNHQSNQEQLGNSLNQAERSLNGLQHQASQLNQKQQQQLLNNYQQAIKNIKQGAMQPNEELMKQLEKIDPGQLKELSPEQLDQIRENMRRHAQGLKQPGQEGEKNWGEQQQGEGEGEGDENGNQGGRGGVGRGPGTAPHVLGDPHQDTGTGKHEGLQSNDPSQSLPGDLLQTSDAQHNVDQSSKGPSAGGATQHQGQGGDRVWKSSLLPNEKKALKKFFE</sequence>
<reference evidence="4 5" key="1">
    <citation type="submission" date="2020-07" db="EMBL/GenBank/DDBJ databases">
        <title>Roseicoccus Jingziensis gen. nov., sp. nov., isolated from coastal seawater.</title>
        <authorList>
            <person name="Feng X."/>
        </authorList>
    </citation>
    <scope>NUCLEOTIDE SEQUENCE [LARGE SCALE GENOMIC DNA]</scope>
    <source>
        <strain evidence="4 5">N1E253</strain>
    </source>
</reference>
<evidence type="ECO:0000313" key="4">
    <source>
        <dbReference type="EMBL" id="NWK57265.1"/>
    </source>
</evidence>
<keyword evidence="3" id="KW-0812">Transmembrane</keyword>
<dbReference type="RefSeq" id="WP_178934100.1">
    <property type="nucleotide sequence ID" value="NZ_JACBAZ010000009.1"/>
</dbReference>
<dbReference type="Proteomes" id="UP000557872">
    <property type="component" value="Unassembled WGS sequence"/>
</dbReference>
<feature type="compositionally biased region" description="Basic and acidic residues" evidence="2">
    <location>
        <begin position="425"/>
        <end position="435"/>
    </location>
</feature>
<feature type="region of interest" description="Disordered" evidence="2">
    <location>
        <begin position="306"/>
        <end position="435"/>
    </location>
</feature>
<evidence type="ECO:0000256" key="2">
    <source>
        <dbReference type="SAM" id="MobiDB-lite"/>
    </source>
</evidence>
<feature type="transmembrane region" description="Helical" evidence="3">
    <location>
        <begin position="57"/>
        <end position="76"/>
    </location>
</feature>
<feature type="transmembrane region" description="Helical" evidence="3">
    <location>
        <begin position="21"/>
        <end position="45"/>
    </location>
</feature>
<keyword evidence="3" id="KW-0472">Membrane</keyword>
<keyword evidence="1" id="KW-0175">Coiled coil</keyword>
<feature type="transmembrane region" description="Helical" evidence="3">
    <location>
        <begin position="128"/>
        <end position="147"/>
    </location>
</feature>
<feature type="compositionally biased region" description="Polar residues" evidence="2">
    <location>
        <begin position="371"/>
        <end position="400"/>
    </location>
</feature>
<feature type="compositionally biased region" description="Gly residues" evidence="2">
    <location>
        <begin position="338"/>
        <end position="349"/>
    </location>
</feature>
<dbReference type="EMBL" id="JACBAZ010000009">
    <property type="protein sequence ID" value="NWK57265.1"/>
    <property type="molecule type" value="Genomic_DNA"/>
</dbReference>
<dbReference type="AlphaFoldDB" id="A0A851GQ73"/>
<feature type="compositionally biased region" description="Basic and acidic residues" evidence="2">
    <location>
        <begin position="357"/>
        <end position="370"/>
    </location>
</feature>
<comment type="caution">
    <text evidence="4">The sequence shown here is derived from an EMBL/GenBank/DDBJ whole genome shotgun (WGS) entry which is preliminary data.</text>
</comment>